<dbReference type="AlphaFoldDB" id="A0A1I2KUF8"/>
<dbReference type="NCBIfam" id="TIGR02304">
    <property type="entry name" value="aden_form_hyp"/>
    <property type="match status" value="1"/>
</dbReference>
<dbReference type="OrthoDB" id="580775at2"/>
<evidence type="ECO:0000313" key="1">
    <source>
        <dbReference type="EMBL" id="SFF70644.1"/>
    </source>
</evidence>
<dbReference type="PANTHER" id="PTHR36932">
    <property type="entry name" value="CAPSULAR POLYSACCHARIDE BIOSYNTHESIS PROTEIN"/>
    <property type="match status" value="1"/>
</dbReference>
<dbReference type="Proteomes" id="UP000198661">
    <property type="component" value="Unassembled WGS sequence"/>
</dbReference>
<dbReference type="SUPFAM" id="SSF56801">
    <property type="entry name" value="Acetyl-CoA synthetase-like"/>
    <property type="match status" value="1"/>
</dbReference>
<keyword evidence="2" id="KW-1185">Reference proteome</keyword>
<evidence type="ECO:0000313" key="2">
    <source>
        <dbReference type="Proteomes" id="UP000198661"/>
    </source>
</evidence>
<dbReference type="EMBL" id="FOOK01000003">
    <property type="protein sequence ID" value="SFF70644.1"/>
    <property type="molecule type" value="Genomic_DNA"/>
</dbReference>
<organism evidence="1 2">
    <name type="scientific">Planifilum fulgidum</name>
    <dbReference type="NCBI Taxonomy" id="201973"/>
    <lineage>
        <taxon>Bacteria</taxon>
        <taxon>Bacillati</taxon>
        <taxon>Bacillota</taxon>
        <taxon>Bacilli</taxon>
        <taxon>Bacillales</taxon>
        <taxon>Thermoactinomycetaceae</taxon>
        <taxon>Planifilum</taxon>
    </lineage>
</organism>
<accession>A0A1I2KUF8</accession>
<dbReference type="InterPro" id="IPR042099">
    <property type="entry name" value="ANL_N_sf"/>
</dbReference>
<dbReference type="STRING" id="201973.SAMN04488025_10355"/>
<dbReference type="PANTHER" id="PTHR36932:SF1">
    <property type="entry name" value="CAPSULAR POLYSACCHARIDE BIOSYNTHESIS PROTEIN"/>
    <property type="match status" value="1"/>
</dbReference>
<protein>
    <submittedName>
        <fullName evidence="1">Putative adenylate-forming enzyme</fullName>
    </submittedName>
</protein>
<gene>
    <name evidence="1" type="ORF">SAMN04488025_10355</name>
</gene>
<dbReference type="InterPro" id="IPR053158">
    <property type="entry name" value="CapK_Type1_Caps_Biosynth"/>
</dbReference>
<dbReference type="Gene3D" id="3.40.50.12780">
    <property type="entry name" value="N-terminal domain of ligase-like"/>
    <property type="match status" value="1"/>
</dbReference>
<dbReference type="RefSeq" id="WP_092035702.1">
    <property type="nucleotide sequence ID" value="NZ_FOOK01000003.1"/>
</dbReference>
<reference evidence="1 2" key="1">
    <citation type="submission" date="2016-10" db="EMBL/GenBank/DDBJ databases">
        <authorList>
            <person name="de Groot N.N."/>
        </authorList>
    </citation>
    <scope>NUCLEOTIDE SEQUENCE [LARGE SCALE GENOMIC DNA]</scope>
    <source>
        <strain evidence="1 2">DSM 44945</strain>
    </source>
</reference>
<sequence>MNLFRMGLAYIQARRAMAIRSRRKLEERQLRLLRRHFRFVLEHSPFYRRRFREAMKGWESPELTWERLGTLPLMDKETMMSHFDELNTAGIRKEEAFRVAWRAEETRDFTPQIGGVTVGLSSGTTHNRGLFLVSKEERERWAGNVLAKLLPRGVTGRESVAFFLRANSNLYTTVSQRWLTFAYYDLMEDLSAHVERLNRQKPTILVAPPAVLTFLSEEKERGRLDIAPVKVISVADVLDDRDRQKIEGQFGKPVHQIYQCTEGFLAATCSHGTLHLNEDIVHIEREWIDRESGRFVPIVTDFCRKTQPIIRYRLNDILVLADKPCPCGSAMTAIERVEGRCDDMFYLKDEGSGRYRPVFPDFIRRAMWQAGDEIRHYQVVQEGPDRIAVAFEERRGTDRKRLEAAIRSSFAQLFRRLGVEEAAIRFAPYRHPPADRKLRRVKRDWSP</sequence>
<name>A0A1I2KUF8_9BACL</name>
<dbReference type="InterPro" id="IPR012685">
    <property type="entry name" value="CHP02304_F390_synth-rel"/>
</dbReference>
<proteinExistence type="predicted"/>